<sequence>MKLHCALPRSTPEAQGIASSAIAGFLDAVRDRGFEVHGFMLLRRGQVAAEGWSSPYGPEHPHELYSMSKSFAATAIGIAEAEGFLTLNDKVVDFFEDERPETISPNLAAMTIRHLLMMGTGQTEAIDDWTPGEDGWVRRFLAAPVPNVPGTHFFYNTPATYMLSAILQRVAGQTLHDYLVPRLFAPLGMTGTSWKTCPHGVTVGGSGLRLTTEAIAKFGQLYLQGGEWEGRRLLTEAWVREATRFHIANGSEPDNDWTQGYGYQFWRCRHGAYRADGAFGQMCVVMPEQEAVLVLTSGSEDKHGLLNTVWETLLPAFSPDALAADEQGNTALAERLRAFRFDEPQAETASPIEAVIQDRTYRMEPGHLQIESIAWRFEDRHAICVLRNVFGEQRIRLGRGSWQPSRVRFAAWSLESEQPVEGSFSWQDPHTLEFRLLFVETAFAYRFVCRLDDPLLSLEVTSNVCLEWEPCHVAIRGERLVTA</sequence>
<dbReference type="PANTHER" id="PTHR43283:SF7">
    <property type="entry name" value="BETA-LACTAMASE-RELATED DOMAIN-CONTAINING PROTEIN"/>
    <property type="match status" value="1"/>
</dbReference>
<reference evidence="2 3" key="1">
    <citation type="submission" date="2020-01" db="EMBL/GenBank/DDBJ databases">
        <title>Paenibacillus sp. nov., isolated from tomato rhizosphere.</title>
        <authorList>
            <person name="Weon H.-Y."/>
            <person name="Lee S.A."/>
        </authorList>
    </citation>
    <scope>NUCLEOTIDE SEQUENCE [LARGE SCALE GENOMIC DNA]</scope>
    <source>
        <strain evidence="2 3">12200R-189</strain>
    </source>
</reference>
<dbReference type="Pfam" id="PF00144">
    <property type="entry name" value="Beta-lactamase"/>
    <property type="match status" value="1"/>
</dbReference>
<evidence type="ECO:0000313" key="2">
    <source>
        <dbReference type="EMBL" id="QHT61396.1"/>
    </source>
</evidence>
<dbReference type="EMBL" id="CP048209">
    <property type="protein sequence ID" value="QHT61396.1"/>
    <property type="molecule type" value="Genomic_DNA"/>
</dbReference>
<feature type="domain" description="Beta-lactamase-related" evidence="1">
    <location>
        <begin position="39"/>
        <end position="299"/>
    </location>
</feature>
<dbReference type="PANTHER" id="PTHR43283">
    <property type="entry name" value="BETA-LACTAMASE-RELATED"/>
    <property type="match status" value="1"/>
</dbReference>
<evidence type="ECO:0000313" key="3">
    <source>
        <dbReference type="Proteomes" id="UP000476064"/>
    </source>
</evidence>
<protein>
    <submittedName>
        <fullName evidence="2">Serine hydrolase</fullName>
    </submittedName>
</protein>
<dbReference type="InterPro" id="IPR001466">
    <property type="entry name" value="Beta-lactam-related"/>
</dbReference>
<dbReference type="GO" id="GO:0016787">
    <property type="term" value="F:hydrolase activity"/>
    <property type="evidence" value="ECO:0007669"/>
    <property type="project" value="UniProtKB-KW"/>
</dbReference>
<gene>
    <name evidence="2" type="ORF">GXP70_16470</name>
</gene>
<accession>A0A6C0FW95</accession>
<dbReference type="Proteomes" id="UP000476064">
    <property type="component" value="Chromosome"/>
</dbReference>
<dbReference type="InterPro" id="IPR050789">
    <property type="entry name" value="Diverse_Enzym_Activities"/>
</dbReference>
<evidence type="ECO:0000259" key="1">
    <source>
        <dbReference type="Pfam" id="PF00144"/>
    </source>
</evidence>
<keyword evidence="2" id="KW-0378">Hydrolase</keyword>
<dbReference type="SUPFAM" id="SSF56601">
    <property type="entry name" value="beta-lactamase/transpeptidase-like"/>
    <property type="match status" value="1"/>
</dbReference>
<dbReference type="AlphaFoldDB" id="A0A6C0FW95"/>
<name>A0A6C0FW95_9BACL</name>
<keyword evidence="3" id="KW-1185">Reference proteome</keyword>
<dbReference type="KEGG" id="plyc:GXP70_16470"/>
<dbReference type="RefSeq" id="WP_162357835.1">
    <property type="nucleotide sequence ID" value="NZ_CP048209.1"/>
</dbReference>
<dbReference type="InterPro" id="IPR012338">
    <property type="entry name" value="Beta-lactam/transpept-like"/>
</dbReference>
<organism evidence="2 3">
    <name type="scientific">Paenibacillus lycopersici</name>
    <dbReference type="NCBI Taxonomy" id="2704462"/>
    <lineage>
        <taxon>Bacteria</taxon>
        <taxon>Bacillati</taxon>
        <taxon>Bacillota</taxon>
        <taxon>Bacilli</taxon>
        <taxon>Bacillales</taxon>
        <taxon>Paenibacillaceae</taxon>
        <taxon>Paenibacillus</taxon>
    </lineage>
</organism>
<dbReference type="Gene3D" id="3.40.710.10">
    <property type="entry name" value="DD-peptidase/beta-lactamase superfamily"/>
    <property type="match status" value="1"/>
</dbReference>
<proteinExistence type="predicted"/>